<accession>A0A4Y2WRH5</accession>
<keyword evidence="2" id="KW-1185">Reference proteome</keyword>
<gene>
    <name evidence="1" type="ORF">AVEN_37652_1</name>
</gene>
<dbReference type="AlphaFoldDB" id="A0A4Y2WRH5"/>
<dbReference type="Proteomes" id="UP000499080">
    <property type="component" value="Unassembled WGS sequence"/>
</dbReference>
<organism evidence="1 2">
    <name type="scientific">Araneus ventricosus</name>
    <name type="common">Orbweaver spider</name>
    <name type="synonym">Epeira ventricosa</name>
    <dbReference type="NCBI Taxonomy" id="182803"/>
    <lineage>
        <taxon>Eukaryota</taxon>
        <taxon>Metazoa</taxon>
        <taxon>Ecdysozoa</taxon>
        <taxon>Arthropoda</taxon>
        <taxon>Chelicerata</taxon>
        <taxon>Arachnida</taxon>
        <taxon>Araneae</taxon>
        <taxon>Araneomorphae</taxon>
        <taxon>Entelegynae</taxon>
        <taxon>Araneoidea</taxon>
        <taxon>Araneidae</taxon>
        <taxon>Araneus</taxon>
    </lineage>
</organism>
<protein>
    <submittedName>
        <fullName evidence="1">Uncharacterized protein</fullName>
    </submittedName>
</protein>
<evidence type="ECO:0000313" key="2">
    <source>
        <dbReference type="Proteomes" id="UP000499080"/>
    </source>
</evidence>
<name>A0A4Y2WRH5_ARAVE</name>
<proteinExistence type="predicted"/>
<evidence type="ECO:0000313" key="1">
    <source>
        <dbReference type="EMBL" id="GBO39204.1"/>
    </source>
</evidence>
<sequence length="106" mass="12308">MKGIAQKPLFGFQCSFDASTSPMYAFPKRKKEKNAFDVVKRSQQVVEVHLNSFIVPSRNGDEIPVKQHLKFMKDTDSSWRPSTIRPDTIRPWRKKSHVLAIYCLKI</sequence>
<reference evidence="1 2" key="1">
    <citation type="journal article" date="2019" name="Sci. Rep.">
        <title>Orb-weaving spider Araneus ventricosus genome elucidates the spidroin gene catalogue.</title>
        <authorList>
            <person name="Kono N."/>
            <person name="Nakamura H."/>
            <person name="Ohtoshi R."/>
            <person name="Moran D.A.P."/>
            <person name="Shinohara A."/>
            <person name="Yoshida Y."/>
            <person name="Fujiwara M."/>
            <person name="Mori M."/>
            <person name="Tomita M."/>
            <person name="Arakawa K."/>
        </authorList>
    </citation>
    <scope>NUCLEOTIDE SEQUENCE [LARGE SCALE GENOMIC DNA]</scope>
</reference>
<dbReference type="EMBL" id="BGPR01064133">
    <property type="protein sequence ID" value="GBO39204.1"/>
    <property type="molecule type" value="Genomic_DNA"/>
</dbReference>
<comment type="caution">
    <text evidence="1">The sequence shown here is derived from an EMBL/GenBank/DDBJ whole genome shotgun (WGS) entry which is preliminary data.</text>
</comment>